<reference evidence="2" key="1">
    <citation type="submission" date="2023-05" db="EMBL/GenBank/DDBJ databases">
        <title>Nepenthes gracilis genome sequencing.</title>
        <authorList>
            <person name="Fukushima K."/>
        </authorList>
    </citation>
    <scope>NUCLEOTIDE SEQUENCE</scope>
    <source>
        <strain evidence="2">SING2019-196</strain>
    </source>
</reference>
<keyword evidence="1" id="KW-0812">Transmembrane</keyword>
<accession>A0AAD3TED9</accession>
<evidence type="ECO:0000313" key="3">
    <source>
        <dbReference type="Proteomes" id="UP001279734"/>
    </source>
</evidence>
<keyword evidence="3" id="KW-1185">Reference proteome</keyword>
<sequence length="121" mass="13136">MTISDHLHERHFFLDFFTIYLAPICSPSCPILVGLADCCAFRSLAPSINFCNWHRSGGFVPRFSSRLHSSVADVGLIVDVSCGGCGGGLQGAIRAPLLRPVGWASIAPHHSLCPLLRCYPR</sequence>
<dbReference type="Proteomes" id="UP001279734">
    <property type="component" value="Unassembled WGS sequence"/>
</dbReference>
<keyword evidence="1" id="KW-0472">Membrane</keyword>
<organism evidence="2 3">
    <name type="scientific">Nepenthes gracilis</name>
    <name type="common">Slender pitcher plant</name>
    <dbReference type="NCBI Taxonomy" id="150966"/>
    <lineage>
        <taxon>Eukaryota</taxon>
        <taxon>Viridiplantae</taxon>
        <taxon>Streptophyta</taxon>
        <taxon>Embryophyta</taxon>
        <taxon>Tracheophyta</taxon>
        <taxon>Spermatophyta</taxon>
        <taxon>Magnoliopsida</taxon>
        <taxon>eudicotyledons</taxon>
        <taxon>Gunneridae</taxon>
        <taxon>Pentapetalae</taxon>
        <taxon>Caryophyllales</taxon>
        <taxon>Nepenthaceae</taxon>
        <taxon>Nepenthes</taxon>
    </lineage>
</organism>
<evidence type="ECO:0000313" key="2">
    <source>
        <dbReference type="EMBL" id="GMH27017.1"/>
    </source>
</evidence>
<keyword evidence="1" id="KW-1133">Transmembrane helix</keyword>
<comment type="caution">
    <text evidence="2">The sequence shown here is derived from an EMBL/GenBank/DDBJ whole genome shotgun (WGS) entry which is preliminary data.</text>
</comment>
<gene>
    <name evidence="2" type="ORF">Nepgr_028860</name>
</gene>
<dbReference type="AlphaFoldDB" id="A0AAD3TED9"/>
<feature type="transmembrane region" description="Helical" evidence="1">
    <location>
        <begin position="12"/>
        <end position="36"/>
    </location>
</feature>
<protein>
    <submittedName>
        <fullName evidence="2">Uncharacterized protein</fullName>
    </submittedName>
</protein>
<proteinExistence type="predicted"/>
<evidence type="ECO:0000256" key="1">
    <source>
        <dbReference type="SAM" id="Phobius"/>
    </source>
</evidence>
<name>A0AAD3TED9_NEPGR</name>
<dbReference type="EMBL" id="BSYO01000032">
    <property type="protein sequence ID" value="GMH27017.1"/>
    <property type="molecule type" value="Genomic_DNA"/>
</dbReference>